<dbReference type="PANTHER" id="PTHR36849:SF1">
    <property type="entry name" value="CYTOPLASMIC PROTEIN"/>
    <property type="match status" value="1"/>
</dbReference>
<evidence type="ECO:0000313" key="2">
    <source>
        <dbReference type="Proteomes" id="UP000053900"/>
    </source>
</evidence>
<dbReference type="InterPro" id="IPR052552">
    <property type="entry name" value="YeaO-like"/>
</dbReference>
<gene>
    <name evidence="1" type="ORF">AFK20_03630</name>
</gene>
<accession>A0ABR5IQ76</accession>
<organism evidence="1 2">
    <name type="scientific">Enhydrobacter aerosaccus</name>
    <dbReference type="NCBI Taxonomy" id="225324"/>
    <lineage>
        <taxon>Bacteria</taxon>
        <taxon>Pseudomonadati</taxon>
        <taxon>Pseudomonadota</taxon>
        <taxon>Alphaproteobacteria</taxon>
        <taxon>Hyphomicrobiales</taxon>
        <taxon>Enhydrobacter</taxon>
    </lineage>
</organism>
<protein>
    <recommendedName>
        <fullName evidence="3">Uroporphyrin-3 C-methyltransferase</fullName>
    </recommendedName>
</protein>
<keyword evidence="2" id="KW-1185">Reference proteome</keyword>
<sequence>MIRIKRAYDRPTTDDGLRILVDRIWPRGLSKENAHLTKWLKEIAPSTALRQWFNHDPEKWQEFQYKYTLELQNNSALTELEQLAQQQDVTLIYAAKDIEHNNAVVLQQLLNKKIDKSI</sequence>
<reference evidence="1 2" key="1">
    <citation type="submission" date="2015-07" db="EMBL/GenBank/DDBJ databases">
        <title>Draft genome of Enhydrobacter aerosaccus.</title>
        <authorList>
            <person name="Wang X."/>
        </authorList>
    </citation>
    <scope>NUCLEOTIDE SEQUENCE [LARGE SCALE GENOMIC DNA]</scope>
    <source>
        <strain evidence="1 2">CGMCC9176</strain>
    </source>
</reference>
<evidence type="ECO:0008006" key="3">
    <source>
        <dbReference type="Google" id="ProtNLM"/>
    </source>
</evidence>
<dbReference type="Proteomes" id="UP000053900">
    <property type="component" value="Unassembled WGS sequence"/>
</dbReference>
<dbReference type="EMBL" id="LGSW01000001">
    <property type="protein sequence ID" value="KND23145.1"/>
    <property type="molecule type" value="Genomic_DNA"/>
</dbReference>
<evidence type="ECO:0000313" key="1">
    <source>
        <dbReference type="EMBL" id="KND23145.1"/>
    </source>
</evidence>
<comment type="caution">
    <text evidence="1">The sequence shown here is derived from an EMBL/GenBank/DDBJ whole genome shotgun (WGS) entry which is preliminary data.</text>
</comment>
<name>A0ABR5IQ76_9HYPH</name>
<proteinExistence type="predicted"/>
<dbReference type="Pfam" id="PF22752">
    <property type="entry name" value="DUF488-N3i"/>
    <property type="match status" value="1"/>
</dbReference>
<dbReference type="PANTHER" id="PTHR36849">
    <property type="entry name" value="CYTOPLASMIC PROTEIN-RELATED"/>
    <property type="match status" value="1"/>
</dbReference>